<reference evidence="1" key="2">
    <citation type="journal article" date="2015" name="Data Brief">
        <title>Shoot transcriptome of the giant reed, Arundo donax.</title>
        <authorList>
            <person name="Barrero R.A."/>
            <person name="Guerrero F.D."/>
            <person name="Moolhuijzen P."/>
            <person name="Goolsby J.A."/>
            <person name="Tidwell J."/>
            <person name="Bellgard S.E."/>
            <person name="Bellgard M.I."/>
        </authorList>
    </citation>
    <scope>NUCLEOTIDE SEQUENCE</scope>
    <source>
        <tissue evidence="1">Shoot tissue taken approximately 20 cm above the soil surface</tissue>
    </source>
</reference>
<accession>A0A0A9G875</accession>
<proteinExistence type="predicted"/>
<evidence type="ECO:0000313" key="1">
    <source>
        <dbReference type="EMBL" id="JAE18751.1"/>
    </source>
</evidence>
<name>A0A0A9G875_ARUDO</name>
<dbReference type="EMBL" id="GBRH01179145">
    <property type="protein sequence ID" value="JAE18751.1"/>
    <property type="molecule type" value="Transcribed_RNA"/>
</dbReference>
<protein>
    <submittedName>
        <fullName evidence="1">Uncharacterized protein</fullName>
    </submittedName>
</protein>
<organism evidence="1">
    <name type="scientific">Arundo donax</name>
    <name type="common">Giant reed</name>
    <name type="synonym">Donax arundinaceus</name>
    <dbReference type="NCBI Taxonomy" id="35708"/>
    <lineage>
        <taxon>Eukaryota</taxon>
        <taxon>Viridiplantae</taxon>
        <taxon>Streptophyta</taxon>
        <taxon>Embryophyta</taxon>
        <taxon>Tracheophyta</taxon>
        <taxon>Spermatophyta</taxon>
        <taxon>Magnoliopsida</taxon>
        <taxon>Liliopsida</taxon>
        <taxon>Poales</taxon>
        <taxon>Poaceae</taxon>
        <taxon>PACMAD clade</taxon>
        <taxon>Arundinoideae</taxon>
        <taxon>Arundineae</taxon>
        <taxon>Arundo</taxon>
    </lineage>
</organism>
<dbReference type="AlphaFoldDB" id="A0A0A9G875"/>
<reference evidence="1" key="1">
    <citation type="submission" date="2014-09" db="EMBL/GenBank/DDBJ databases">
        <authorList>
            <person name="Magalhaes I.L.F."/>
            <person name="Oliveira U."/>
            <person name="Santos F.R."/>
            <person name="Vidigal T.H.D.A."/>
            <person name="Brescovit A.D."/>
            <person name="Santos A.J."/>
        </authorList>
    </citation>
    <scope>NUCLEOTIDE SEQUENCE</scope>
    <source>
        <tissue evidence="1">Shoot tissue taken approximately 20 cm above the soil surface</tissue>
    </source>
</reference>
<sequence length="47" mass="5460">MVQSTARGATRAMRPFPPFPHTYVLWFCPDLCWRRVQPTTASALYCE</sequence>